<gene>
    <name evidence="2" type="ORF">CEPIT_LOCUS28596</name>
</gene>
<protein>
    <submittedName>
        <fullName evidence="2">Uncharacterized protein</fullName>
    </submittedName>
</protein>
<dbReference type="AlphaFoldDB" id="A0AAV0EX58"/>
<accession>A0AAV0EX58</accession>
<sequence>MPPVDLEALVSVSGGGGGSDWDFPRKSFADSRADGEHRSLKFDAVNGDEKKAAADFPPESFLLSKDDGIDWFDRNAVLERKESGKGGANPNPISSNPLSRSSSQRLTKFRGGSMIGLPRAQKSVDLMRRSCSKPASIRLFPPRRSDSSVGEPSSPKVSCIGRVRSMRGRRESASRNEHSLEKSRSIVEKGKSGFRFSRFISVLLSSRGHSRGKKTPEKKESRSKVEEQERPSRKSMKEEAPVSFEPAPGLGGMKRFSSGRRSESWQASEINAAICEAFQTERL</sequence>
<dbReference type="EMBL" id="CAMAPF010000948">
    <property type="protein sequence ID" value="CAH9127788.1"/>
    <property type="molecule type" value="Genomic_DNA"/>
</dbReference>
<name>A0AAV0EX58_9ASTE</name>
<feature type="compositionally biased region" description="Basic and acidic residues" evidence="1">
    <location>
        <begin position="168"/>
        <end position="187"/>
    </location>
</feature>
<evidence type="ECO:0000313" key="3">
    <source>
        <dbReference type="Proteomes" id="UP001152523"/>
    </source>
</evidence>
<keyword evidence="3" id="KW-1185">Reference proteome</keyword>
<evidence type="ECO:0000313" key="2">
    <source>
        <dbReference type="EMBL" id="CAH9127788.1"/>
    </source>
</evidence>
<reference evidence="2" key="1">
    <citation type="submission" date="2022-07" db="EMBL/GenBank/DDBJ databases">
        <authorList>
            <person name="Macas J."/>
            <person name="Novak P."/>
            <person name="Neumann P."/>
        </authorList>
    </citation>
    <scope>NUCLEOTIDE SEQUENCE</scope>
</reference>
<feature type="compositionally biased region" description="Basic and acidic residues" evidence="1">
    <location>
        <begin position="214"/>
        <end position="240"/>
    </location>
</feature>
<feature type="region of interest" description="Disordered" evidence="1">
    <location>
        <begin position="205"/>
        <end position="266"/>
    </location>
</feature>
<dbReference type="PANTHER" id="PTHR34120:SF2">
    <property type="entry name" value="OS01G0860900 PROTEIN"/>
    <property type="match status" value="1"/>
</dbReference>
<feature type="region of interest" description="Disordered" evidence="1">
    <location>
        <begin position="80"/>
        <end position="120"/>
    </location>
</feature>
<proteinExistence type="predicted"/>
<evidence type="ECO:0000256" key="1">
    <source>
        <dbReference type="SAM" id="MobiDB-lite"/>
    </source>
</evidence>
<feature type="compositionally biased region" description="Low complexity" evidence="1">
    <location>
        <begin position="89"/>
        <end position="103"/>
    </location>
</feature>
<feature type="region of interest" description="Disordered" evidence="1">
    <location>
        <begin position="11"/>
        <end position="34"/>
    </location>
</feature>
<dbReference type="PANTHER" id="PTHR34120">
    <property type="entry name" value="EXPRESSED PROTEIN"/>
    <property type="match status" value="1"/>
</dbReference>
<feature type="region of interest" description="Disordered" evidence="1">
    <location>
        <begin position="133"/>
        <end position="187"/>
    </location>
</feature>
<feature type="compositionally biased region" description="Basic and acidic residues" evidence="1">
    <location>
        <begin position="22"/>
        <end position="34"/>
    </location>
</feature>
<comment type="caution">
    <text evidence="2">The sequence shown here is derived from an EMBL/GenBank/DDBJ whole genome shotgun (WGS) entry which is preliminary data.</text>
</comment>
<dbReference type="Proteomes" id="UP001152523">
    <property type="component" value="Unassembled WGS sequence"/>
</dbReference>
<organism evidence="2 3">
    <name type="scientific">Cuscuta epithymum</name>
    <dbReference type="NCBI Taxonomy" id="186058"/>
    <lineage>
        <taxon>Eukaryota</taxon>
        <taxon>Viridiplantae</taxon>
        <taxon>Streptophyta</taxon>
        <taxon>Embryophyta</taxon>
        <taxon>Tracheophyta</taxon>
        <taxon>Spermatophyta</taxon>
        <taxon>Magnoliopsida</taxon>
        <taxon>eudicotyledons</taxon>
        <taxon>Gunneridae</taxon>
        <taxon>Pentapetalae</taxon>
        <taxon>asterids</taxon>
        <taxon>lamiids</taxon>
        <taxon>Solanales</taxon>
        <taxon>Convolvulaceae</taxon>
        <taxon>Cuscuteae</taxon>
        <taxon>Cuscuta</taxon>
        <taxon>Cuscuta subgen. Cuscuta</taxon>
    </lineage>
</organism>